<reference evidence="2" key="1">
    <citation type="journal article" date="2020" name="Stud. Mycol.">
        <title>101 Dothideomycetes genomes: a test case for predicting lifestyles and emergence of pathogens.</title>
        <authorList>
            <person name="Haridas S."/>
            <person name="Albert R."/>
            <person name="Binder M."/>
            <person name="Bloem J."/>
            <person name="Labutti K."/>
            <person name="Salamov A."/>
            <person name="Andreopoulos B."/>
            <person name="Baker S."/>
            <person name="Barry K."/>
            <person name="Bills G."/>
            <person name="Bluhm B."/>
            <person name="Cannon C."/>
            <person name="Castanera R."/>
            <person name="Culley D."/>
            <person name="Daum C."/>
            <person name="Ezra D."/>
            <person name="Gonzalez J."/>
            <person name="Henrissat B."/>
            <person name="Kuo A."/>
            <person name="Liang C."/>
            <person name="Lipzen A."/>
            <person name="Lutzoni F."/>
            <person name="Magnuson J."/>
            <person name="Mondo S."/>
            <person name="Nolan M."/>
            <person name="Ohm R."/>
            <person name="Pangilinan J."/>
            <person name="Park H.-J."/>
            <person name="Ramirez L."/>
            <person name="Alfaro M."/>
            <person name="Sun H."/>
            <person name="Tritt A."/>
            <person name="Yoshinaga Y."/>
            <person name="Zwiers L.-H."/>
            <person name="Turgeon B."/>
            <person name="Goodwin S."/>
            <person name="Spatafora J."/>
            <person name="Crous P."/>
            <person name="Grigoriev I."/>
        </authorList>
    </citation>
    <scope>NUCLEOTIDE SEQUENCE</scope>
    <source>
        <strain evidence="2">CBS 122367</strain>
    </source>
</reference>
<organism evidence="2 3">
    <name type="scientific">Lentithecium fluviatile CBS 122367</name>
    <dbReference type="NCBI Taxonomy" id="1168545"/>
    <lineage>
        <taxon>Eukaryota</taxon>
        <taxon>Fungi</taxon>
        <taxon>Dikarya</taxon>
        <taxon>Ascomycota</taxon>
        <taxon>Pezizomycotina</taxon>
        <taxon>Dothideomycetes</taxon>
        <taxon>Pleosporomycetidae</taxon>
        <taxon>Pleosporales</taxon>
        <taxon>Massarineae</taxon>
        <taxon>Lentitheciaceae</taxon>
        <taxon>Lentithecium</taxon>
    </lineage>
</organism>
<evidence type="ECO:0000313" key="3">
    <source>
        <dbReference type="Proteomes" id="UP000799291"/>
    </source>
</evidence>
<dbReference type="AlphaFoldDB" id="A0A6G1JK61"/>
<evidence type="ECO:0000313" key="2">
    <source>
        <dbReference type="EMBL" id="KAF2690543.1"/>
    </source>
</evidence>
<feature type="compositionally biased region" description="Polar residues" evidence="1">
    <location>
        <begin position="136"/>
        <end position="153"/>
    </location>
</feature>
<protein>
    <recommendedName>
        <fullName evidence="4">Zinc-binding domain-containing protein</fullName>
    </recommendedName>
</protein>
<feature type="compositionally biased region" description="Basic and acidic residues" evidence="1">
    <location>
        <begin position="53"/>
        <end position="64"/>
    </location>
</feature>
<evidence type="ECO:0000256" key="1">
    <source>
        <dbReference type="SAM" id="MobiDB-lite"/>
    </source>
</evidence>
<dbReference type="EMBL" id="MU005571">
    <property type="protein sequence ID" value="KAF2690543.1"/>
    <property type="molecule type" value="Genomic_DNA"/>
</dbReference>
<feature type="region of interest" description="Disordered" evidence="1">
    <location>
        <begin position="1"/>
        <end position="153"/>
    </location>
</feature>
<evidence type="ECO:0008006" key="4">
    <source>
        <dbReference type="Google" id="ProtNLM"/>
    </source>
</evidence>
<gene>
    <name evidence="2" type="ORF">K458DRAFT_399837</name>
</gene>
<sequence length="315" mass="36426">MVDTSGAQLFSDYVPLRFAPNEPVSNWAERTDPRQDGGDEGVAQSTSEFGEDDAPRESTSEQLKHPYYSRLSKSSKRRARKGMQKQKQKPRVRNGNESEQEGPEVISEDLRSEEEATNQDQDKPNPVWDLDETAHNHSLGTGISNRFNHLPSDSNEIAVPKRLAQWRKRKLERGTGPLSHCYGRWHHFACGHRVNVLCRDCAYYWTMGISQPCHRREYAQVAKERGTEDRGHVGGRNCQFEVVCPECAERGRSVNIKFKKPWSGNYPYWTWKVARFQPKYLSAETVVQNHETQFYSRWLDMFLYFESGDSKFIAD</sequence>
<dbReference type="OrthoDB" id="10666189at2759"/>
<dbReference type="Proteomes" id="UP000799291">
    <property type="component" value="Unassembled WGS sequence"/>
</dbReference>
<accession>A0A6G1JK61</accession>
<keyword evidence="3" id="KW-1185">Reference proteome</keyword>
<feature type="compositionally biased region" description="Basic residues" evidence="1">
    <location>
        <begin position="73"/>
        <end position="92"/>
    </location>
</feature>
<proteinExistence type="predicted"/>
<name>A0A6G1JK61_9PLEO</name>